<dbReference type="RefSeq" id="YP_004323461.1">
    <property type="nucleotide sequence ID" value="NC_015284.1"/>
</dbReference>
<evidence type="ECO:0000313" key="2">
    <source>
        <dbReference type="Proteomes" id="UP000006538"/>
    </source>
</evidence>
<dbReference type="Proteomes" id="UP000006538">
    <property type="component" value="Segment"/>
</dbReference>
<evidence type="ECO:0000313" key="1">
    <source>
        <dbReference type="EMBL" id="ADO99870.1"/>
    </source>
</evidence>
<dbReference type="GeneID" id="10327963"/>
<dbReference type="EMBL" id="GU075905">
    <property type="protein sequence ID" value="ADO99870.1"/>
    <property type="molecule type" value="Genomic_DNA"/>
</dbReference>
<dbReference type="OrthoDB" id="29533at10239"/>
<protein>
    <submittedName>
        <fullName evidence="1">Uncharacterized protein</fullName>
    </submittedName>
</protein>
<accession>E3SSU2</accession>
<gene>
    <name evidence="1" type="ORF">PHM2_092</name>
</gene>
<organism evidence="1 2">
    <name type="scientific">Prochlorococcus phage P-HM2</name>
    <dbReference type="NCBI Taxonomy" id="445696"/>
    <lineage>
        <taxon>Viruses</taxon>
        <taxon>Duplodnaviria</taxon>
        <taxon>Heunggongvirae</taxon>
        <taxon>Uroviricota</taxon>
        <taxon>Caudoviricetes</taxon>
        <taxon>Eurybiavirus</taxon>
        <taxon>Eurybiavirus PHM2</taxon>
    </lineage>
</organism>
<name>E3SSU2_9CAUD</name>
<sequence>MASNILIKRSTGTTAPGTITFGELAVTTGANGTQANAGDRIFVGDNNGAAQIVGGRYFMDMLDHVHGTLTASSSVIVDSNSKIDVWNVDDITLNANIITTSTTDADLIFRANGTGKLVIEDGQELEFGTTGDVELSYNDSDAVLDVKRVAGTPDLRIADDMKLIFGNNKDFSIVYDETTSDKLKIDGADIEVGTTSTSKVNFANTTDASNVATAGVTFAGGIGVAATAHIKDLNVDDNTTIGTASGDSLTVNSTTVFQNQVTFNGTTNISGNTAQTGKIEIDNLKLDGNTLSTINSVQELIIDPDPATDAGGLVVIKGDLQIDGTTTTVNSASMSVNDPTIELGDPTTPVTLTAEAAGGQAVVVVDAIDQLQVGDAVTSSTAGIPNSTVINGINTGTKAVTLSNNLSQTMAAGSVLVTVSGADDALDRGVKIHYNSSGTNIFGFFGYDRTGGADGAGAWTFIENATDNNTVFGVTGNRGTVVIGDLELDTDLQVEFGGTGAGTWTTNGIVYGNGTSPMQVTAAANMGAPGTGADATTSYQVLTVTAAGVPVWTDTIDGGTF</sequence>
<keyword evidence="2" id="KW-1185">Reference proteome</keyword>
<reference evidence="1 2" key="1">
    <citation type="journal article" date="2010" name="Environ. Microbiol.">
        <title>Genomic analysis of oceanic cyanobacterial myoviruses compared with T4-like myoviruses from diverse hosts and environments.</title>
        <authorList>
            <person name="Sullivan M.B."/>
            <person name="Huang K.H."/>
            <person name="Ignacio-Espinoza J.C."/>
            <person name="Berlin A.M."/>
            <person name="Kelly L."/>
            <person name="Weigele P.R."/>
            <person name="DeFrancesco A.S."/>
            <person name="Kern S.E."/>
            <person name="Thompson L.R."/>
            <person name="Young S."/>
            <person name="Yandava C."/>
            <person name="Fu R."/>
            <person name="Krastins B."/>
            <person name="Chase M."/>
            <person name="Sarracino D."/>
            <person name="Osburne M.S."/>
            <person name="Henn M.R."/>
            <person name="Chisholm S.W."/>
        </authorList>
    </citation>
    <scope>NUCLEOTIDE SEQUENCE [LARGE SCALE GENOMIC DNA]</scope>
    <source>
        <strain evidence="1">M4-259</strain>
    </source>
</reference>
<dbReference type="KEGG" id="vg:10327963"/>
<proteinExistence type="predicted"/>